<dbReference type="InterPro" id="IPR029471">
    <property type="entry name" value="HNH_5"/>
</dbReference>
<dbReference type="KEGG" id="tim:GMBLW1_38640"/>
<name>A0A6C2YWN4_9BACT</name>
<keyword evidence="3" id="KW-1185">Reference proteome</keyword>
<protein>
    <recommendedName>
        <fullName evidence="1">HNH endonuclease 5 domain-containing protein</fullName>
    </recommendedName>
</protein>
<accession>A0A6C2YWN4</accession>
<evidence type="ECO:0000313" key="3">
    <source>
        <dbReference type="Proteomes" id="UP000464378"/>
    </source>
</evidence>
<organism evidence="2">
    <name type="scientific">Tuwongella immobilis</name>
    <dbReference type="NCBI Taxonomy" id="692036"/>
    <lineage>
        <taxon>Bacteria</taxon>
        <taxon>Pseudomonadati</taxon>
        <taxon>Planctomycetota</taxon>
        <taxon>Planctomycetia</taxon>
        <taxon>Gemmatales</taxon>
        <taxon>Gemmataceae</taxon>
        <taxon>Tuwongella</taxon>
    </lineage>
</organism>
<dbReference type="EMBL" id="LR586016">
    <property type="protein sequence ID" value="VIP05329.1"/>
    <property type="molecule type" value="Genomic_DNA"/>
</dbReference>
<keyword evidence="2" id="KW-0378">Hydrolase</keyword>
<evidence type="ECO:0000313" key="2">
    <source>
        <dbReference type="EMBL" id="VIP05329.1"/>
    </source>
</evidence>
<gene>
    <name evidence="2" type="ORF">GMBLW1_38640</name>
</gene>
<dbReference type="GO" id="GO:0004519">
    <property type="term" value="F:endonuclease activity"/>
    <property type="evidence" value="ECO:0007669"/>
    <property type="project" value="UniProtKB-KW"/>
</dbReference>
<dbReference type="Proteomes" id="UP000464378">
    <property type="component" value="Chromosome"/>
</dbReference>
<dbReference type="InParanoid" id="A0A6C2YWN4"/>
<dbReference type="EMBL" id="LR593887">
    <property type="protein sequence ID" value="VTS08014.1"/>
    <property type="molecule type" value="Genomic_DNA"/>
</dbReference>
<evidence type="ECO:0000259" key="1">
    <source>
        <dbReference type="Pfam" id="PF14279"/>
    </source>
</evidence>
<dbReference type="RefSeq" id="WP_197740796.1">
    <property type="nucleotide sequence ID" value="NZ_LR593887.1"/>
</dbReference>
<proteinExistence type="predicted"/>
<keyword evidence="2" id="KW-0255">Endonuclease</keyword>
<dbReference type="CDD" id="cd00085">
    <property type="entry name" value="HNHc"/>
    <property type="match status" value="1"/>
</dbReference>
<keyword evidence="2" id="KW-0540">Nuclease</keyword>
<dbReference type="AlphaFoldDB" id="A0A6C2YWN4"/>
<dbReference type="Pfam" id="PF14279">
    <property type="entry name" value="HNH_5"/>
    <property type="match status" value="1"/>
</dbReference>
<dbReference type="InterPro" id="IPR003615">
    <property type="entry name" value="HNH_nuc"/>
</dbReference>
<feature type="domain" description="HNH endonuclease 5" evidence="1">
    <location>
        <begin position="158"/>
        <end position="194"/>
    </location>
</feature>
<reference evidence="2" key="1">
    <citation type="submission" date="2019-04" db="EMBL/GenBank/DDBJ databases">
        <authorList>
            <consortium name="Science for Life Laboratories"/>
        </authorList>
    </citation>
    <scope>NUCLEOTIDE SEQUENCE</scope>
    <source>
        <strain evidence="2">MBLW1</strain>
    </source>
</reference>
<dbReference type="Gene3D" id="1.10.30.50">
    <property type="match status" value="1"/>
</dbReference>
<sequence>MPKKDMTAGEVLCTYLKRNILDEGIWPNLTVALSSTGRGEQWVEFVEEVVATQLTGRLVTAGKSIAENLGGLATVGGLQFKQQLYDITTETMLASLEKTAKSKLTNLVERAVLATYGNVSDADKKILRGEVGRNPRCYLCNQMLEMRLDTEPSDEHRKRAVEYEHVWPRAFGGNTEIENLALSCHDCNQRKANFANWAMVDIQSLVLGFNPSGNALEKIPGLRRFAMLSYAAHRMASKESLSLKAAHLRLQNRVAVPRVQRTADVADFFNLLGHTESN</sequence>